<name>A0A8J2L271_9HEXA</name>
<gene>
    <name evidence="2" type="ORF">AFUS01_LOCUS35094</name>
</gene>
<organism evidence="2 3">
    <name type="scientific">Allacma fusca</name>
    <dbReference type="NCBI Taxonomy" id="39272"/>
    <lineage>
        <taxon>Eukaryota</taxon>
        <taxon>Metazoa</taxon>
        <taxon>Ecdysozoa</taxon>
        <taxon>Arthropoda</taxon>
        <taxon>Hexapoda</taxon>
        <taxon>Collembola</taxon>
        <taxon>Symphypleona</taxon>
        <taxon>Sminthuridae</taxon>
        <taxon>Allacma</taxon>
    </lineage>
</organism>
<comment type="caution">
    <text evidence="2">The sequence shown here is derived from an EMBL/GenBank/DDBJ whole genome shotgun (WGS) entry which is preliminary data.</text>
</comment>
<keyword evidence="1" id="KW-1133">Transmembrane helix</keyword>
<dbReference type="Proteomes" id="UP000708208">
    <property type="component" value="Unassembled WGS sequence"/>
</dbReference>
<evidence type="ECO:0000313" key="3">
    <source>
        <dbReference type="Proteomes" id="UP000708208"/>
    </source>
</evidence>
<proteinExistence type="predicted"/>
<reference evidence="2" key="1">
    <citation type="submission" date="2021-06" db="EMBL/GenBank/DDBJ databases">
        <authorList>
            <person name="Hodson N. C."/>
            <person name="Mongue J. A."/>
            <person name="Jaron S. K."/>
        </authorList>
    </citation>
    <scope>NUCLEOTIDE SEQUENCE</scope>
</reference>
<dbReference type="EMBL" id="CAJVCH010534552">
    <property type="protein sequence ID" value="CAG7824963.1"/>
    <property type="molecule type" value="Genomic_DNA"/>
</dbReference>
<evidence type="ECO:0000256" key="1">
    <source>
        <dbReference type="SAM" id="Phobius"/>
    </source>
</evidence>
<keyword evidence="3" id="KW-1185">Reference proteome</keyword>
<protein>
    <submittedName>
        <fullName evidence="2">Uncharacterized protein</fullName>
    </submittedName>
</protein>
<dbReference type="AlphaFoldDB" id="A0A8J2L271"/>
<evidence type="ECO:0000313" key="2">
    <source>
        <dbReference type="EMBL" id="CAG7824963.1"/>
    </source>
</evidence>
<feature type="transmembrane region" description="Helical" evidence="1">
    <location>
        <begin position="12"/>
        <end position="31"/>
    </location>
</feature>
<sequence>MQSSLLFGRTGIIPAVIIIGTILACSLAVLAEVEFYRNCATAVQCVFEPRGSSDRVYLDCQNGRCACSNFPAIADVPVWNLNWNPSSQDCLIDEFGPCGRENGLEISCRPELECINSRCRSSQRIRTHTKGEFCKDDIDCEPGLKCKTVAFYFQPQKSCINEEEERRARAEKERQDREVVVGVSGNVGGEVTRTSIRINVSEKSPAPVVITSEEVQNTTVVVKEIVPIRNQTETNRNHALEDDDDDGPISIDNKASHVQHSLLQLPLFTSVSLSIVTFIGFC</sequence>
<keyword evidence="1" id="KW-0472">Membrane</keyword>
<accession>A0A8J2L271</accession>
<keyword evidence="1" id="KW-0812">Transmembrane</keyword>